<dbReference type="Pfam" id="PF04832">
    <property type="entry name" value="SOUL"/>
    <property type="match status" value="1"/>
</dbReference>
<feature type="chain" id="PRO_5042946255" description="Heme-binding protein 2" evidence="2">
    <location>
        <begin position="26"/>
        <end position="195"/>
    </location>
</feature>
<dbReference type="AlphaFoldDB" id="A0AAP0WUB2"/>
<dbReference type="EMBL" id="JBBPBK010000010">
    <property type="protein sequence ID" value="KAK9277028.1"/>
    <property type="molecule type" value="Genomic_DNA"/>
</dbReference>
<dbReference type="FunFam" id="3.20.80.10:FF:000002">
    <property type="entry name" value="Heme-binding protein 2"/>
    <property type="match status" value="1"/>
</dbReference>
<comment type="similarity">
    <text evidence="1">Belongs to the HEBP family.</text>
</comment>
<reference evidence="3 4" key="1">
    <citation type="journal article" date="2024" name="Plant J.">
        <title>Genome sequences and population genomics reveal climatic adaptation and genomic divergence between two closely related sweetgum species.</title>
        <authorList>
            <person name="Xu W.Q."/>
            <person name="Ren C.Q."/>
            <person name="Zhang X.Y."/>
            <person name="Comes H.P."/>
            <person name="Liu X.H."/>
            <person name="Li Y.G."/>
            <person name="Kettle C.J."/>
            <person name="Jalonen R."/>
            <person name="Gaisberger H."/>
            <person name="Ma Y.Z."/>
            <person name="Qiu Y.X."/>
        </authorList>
    </citation>
    <scope>NUCLEOTIDE SEQUENCE [LARGE SCALE GENOMIC DNA]</scope>
    <source>
        <strain evidence="3">Hangzhou</strain>
    </source>
</reference>
<dbReference type="InterPro" id="IPR011256">
    <property type="entry name" value="Reg_factor_effector_dom_sf"/>
</dbReference>
<feature type="signal peptide" evidence="2">
    <location>
        <begin position="1"/>
        <end position="25"/>
    </location>
</feature>
<sequence length="195" mass="22494">MRKMERVWSLVIILSFDLVVICCDATETPQYTVVHSEPDFDIRLYAESYWMSALVRGISFEKSTEEGFHRLYQYIHGANLNSSRLMMTAPVLTSITPTGHGFEYLVRFFLPAKYEGIPPQPNPELNLLFYEWRSHCIAVRKFSGFAKDDTINEEKEALVASLDNRLTGKTAVLEDKEFLHNCPIQCFTPPYRSPE</sequence>
<dbReference type="InterPro" id="IPR006917">
    <property type="entry name" value="SOUL_heme-bd"/>
</dbReference>
<dbReference type="Proteomes" id="UP001415857">
    <property type="component" value="Unassembled WGS sequence"/>
</dbReference>
<evidence type="ECO:0000256" key="2">
    <source>
        <dbReference type="SAM" id="SignalP"/>
    </source>
</evidence>
<evidence type="ECO:0000256" key="1">
    <source>
        <dbReference type="ARBA" id="ARBA00009817"/>
    </source>
</evidence>
<comment type="caution">
    <text evidence="3">The sequence shown here is derived from an EMBL/GenBank/DDBJ whole genome shotgun (WGS) entry which is preliminary data.</text>
</comment>
<evidence type="ECO:0008006" key="5">
    <source>
        <dbReference type="Google" id="ProtNLM"/>
    </source>
</evidence>
<dbReference type="PANTHER" id="PTHR11220">
    <property type="entry name" value="HEME-BINDING PROTEIN-RELATED"/>
    <property type="match status" value="1"/>
</dbReference>
<dbReference type="SUPFAM" id="SSF55136">
    <property type="entry name" value="Probable bacterial effector-binding domain"/>
    <property type="match status" value="1"/>
</dbReference>
<gene>
    <name evidence="3" type="ORF">L1049_006567</name>
</gene>
<evidence type="ECO:0000313" key="3">
    <source>
        <dbReference type="EMBL" id="KAK9277028.1"/>
    </source>
</evidence>
<accession>A0AAP0WUB2</accession>
<proteinExistence type="inferred from homology"/>
<name>A0AAP0WUB2_LIQFO</name>
<dbReference type="Gene3D" id="3.20.80.10">
    <property type="entry name" value="Regulatory factor, effector binding domain"/>
    <property type="match status" value="1"/>
</dbReference>
<keyword evidence="4" id="KW-1185">Reference proteome</keyword>
<dbReference type="PANTHER" id="PTHR11220:SF36">
    <property type="entry name" value="SOUL HEME-BINDING PROTEIN"/>
    <property type="match status" value="1"/>
</dbReference>
<organism evidence="3 4">
    <name type="scientific">Liquidambar formosana</name>
    <name type="common">Formosan gum</name>
    <dbReference type="NCBI Taxonomy" id="63359"/>
    <lineage>
        <taxon>Eukaryota</taxon>
        <taxon>Viridiplantae</taxon>
        <taxon>Streptophyta</taxon>
        <taxon>Embryophyta</taxon>
        <taxon>Tracheophyta</taxon>
        <taxon>Spermatophyta</taxon>
        <taxon>Magnoliopsida</taxon>
        <taxon>eudicotyledons</taxon>
        <taxon>Gunneridae</taxon>
        <taxon>Pentapetalae</taxon>
        <taxon>Saxifragales</taxon>
        <taxon>Altingiaceae</taxon>
        <taxon>Liquidambar</taxon>
    </lineage>
</organism>
<evidence type="ECO:0000313" key="4">
    <source>
        <dbReference type="Proteomes" id="UP001415857"/>
    </source>
</evidence>
<keyword evidence="2" id="KW-0732">Signal</keyword>
<protein>
    <recommendedName>
        <fullName evidence="5">Heme-binding protein 2</fullName>
    </recommendedName>
</protein>